<dbReference type="Pfam" id="PF26049">
    <property type="entry name" value="RLMG_N"/>
    <property type="match status" value="1"/>
</dbReference>
<dbReference type="GO" id="GO:0032259">
    <property type="term" value="P:methylation"/>
    <property type="evidence" value="ECO:0007669"/>
    <property type="project" value="UniProtKB-KW"/>
</dbReference>
<dbReference type="Proteomes" id="UP001501757">
    <property type="component" value="Unassembled WGS sequence"/>
</dbReference>
<dbReference type="InterPro" id="IPR017237">
    <property type="entry name" value="RLMG"/>
</dbReference>
<evidence type="ECO:0000259" key="7">
    <source>
        <dbReference type="Pfam" id="PF05175"/>
    </source>
</evidence>
<dbReference type="GO" id="GO:0008168">
    <property type="term" value="F:methyltransferase activity"/>
    <property type="evidence" value="ECO:0007669"/>
    <property type="project" value="UniProtKB-KW"/>
</dbReference>
<dbReference type="PANTHER" id="PTHR47816">
    <property type="entry name" value="RIBOSOMAL RNA SMALL SUBUNIT METHYLTRANSFERASE C"/>
    <property type="match status" value="1"/>
</dbReference>
<dbReference type="HAMAP" id="MF_01859">
    <property type="entry name" value="23SrRNA_methyltr_G"/>
    <property type="match status" value="1"/>
</dbReference>
<feature type="domain" description="Methyltransferase small" evidence="7">
    <location>
        <begin position="200"/>
        <end position="370"/>
    </location>
</feature>
<keyword evidence="4 6" id="KW-0808">Transferase</keyword>
<organism evidence="9 10">
    <name type="scientific">Bowmanella denitrificans</name>
    <dbReference type="NCBI Taxonomy" id="366582"/>
    <lineage>
        <taxon>Bacteria</taxon>
        <taxon>Pseudomonadati</taxon>
        <taxon>Pseudomonadota</taxon>
        <taxon>Gammaproteobacteria</taxon>
        <taxon>Alteromonadales</taxon>
        <taxon>Alteromonadaceae</taxon>
        <taxon>Bowmanella</taxon>
    </lineage>
</organism>
<dbReference type="SUPFAM" id="SSF53335">
    <property type="entry name" value="S-adenosyl-L-methionine-dependent methyltransferases"/>
    <property type="match status" value="2"/>
</dbReference>
<evidence type="ECO:0000256" key="5">
    <source>
        <dbReference type="ARBA" id="ARBA00022691"/>
    </source>
</evidence>
<dbReference type="Gene3D" id="3.40.50.150">
    <property type="entry name" value="Vaccinia Virus protein VP39"/>
    <property type="match status" value="2"/>
</dbReference>
<dbReference type="Pfam" id="PF05175">
    <property type="entry name" value="MTS"/>
    <property type="match status" value="1"/>
</dbReference>
<keyword evidence="5 6" id="KW-0949">S-adenosyl-L-methionine</keyword>
<evidence type="ECO:0000256" key="6">
    <source>
        <dbReference type="HAMAP-Rule" id="MF_01859"/>
    </source>
</evidence>
<dbReference type="EC" id="2.1.1.174" evidence="6"/>
<dbReference type="PANTHER" id="PTHR47816:SF5">
    <property type="entry name" value="RIBOSOMAL RNA LARGE SUBUNIT METHYLTRANSFERASE G"/>
    <property type="match status" value="1"/>
</dbReference>
<keyword evidence="3 6" id="KW-0489">Methyltransferase</keyword>
<comment type="catalytic activity">
    <reaction evidence="6">
        <text>guanosine(1835) in 23S rRNA + S-adenosyl-L-methionine = N(2)-methylguanosine(1835) in 23S rRNA + S-adenosyl-L-homocysteine + H(+)</text>
        <dbReference type="Rhea" id="RHEA:42744"/>
        <dbReference type="Rhea" id="RHEA-COMP:10217"/>
        <dbReference type="Rhea" id="RHEA-COMP:10218"/>
        <dbReference type="ChEBI" id="CHEBI:15378"/>
        <dbReference type="ChEBI" id="CHEBI:57856"/>
        <dbReference type="ChEBI" id="CHEBI:59789"/>
        <dbReference type="ChEBI" id="CHEBI:74269"/>
        <dbReference type="ChEBI" id="CHEBI:74481"/>
        <dbReference type="EC" id="2.1.1.174"/>
    </reaction>
</comment>
<dbReference type="PIRSF" id="PIRSF037565">
    <property type="entry name" value="RRNA_m2G_Mtase_RsmD_prd"/>
    <property type="match status" value="1"/>
</dbReference>
<dbReference type="InterPro" id="IPR046977">
    <property type="entry name" value="RsmC/RlmG"/>
</dbReference>
<evidence type="ECO:0000256" key="4">
    <source>
        <dbReference type="ARBA" id="ARBA00022679"/>
    </source>
</evidence>
<name>A0ABN0XEB2_9ALTE</name>
<comment type="subcellular location">
    <subcellularLocation>
        <location evidence="6">Cytoplasm</location>
    </subcellularLocation>
</comment>
<keyword evidence="1 6" id="KW-0963">Cytoplasm</keyword>
<keyword evidence="10" id="KW-1185">Reference proteome</keyword>
<comment type="similarity">
    <text evidence="6">Belongs to the methyltransferase superfamily. RlmG family.</text>
</comment>
<evidence type="ECO:0000256" key="2">
    <source>
        <dbReference type="ARBA" id="ARBA00022552"/>
    </source>
</evidence>
<dbReference type="CDD" id="cd02440">
    <property type="entry name" value="AdoMet_MTases"/>
    <property type="match status" value="1"/>
</dbReference>
<gene>
    <name evidence="6" type="primary">rlmG</name>
    <name evidence="9" type="ORF">GCM10009092_28010</name>
</gene>
<dbReference type="InterPro" id="IPR029063">
    <property type="entry name" value="SAM-dependent_MTases_sf"/>
</dbReference>
<sequence>MKVILTANDHSLKLHRYPARLQDKNEQAWDAADELLLEQMQAQPKPARLLIFNDDCGALSCFLAHWSPSWISDSQVARLACQQNLADNNIAPHKVSFYDSLTLPEGKADLVLMKIPKTLALLEHQLIQLQPWVDANTRIIAGAKANQIQKSTLALFEKYLGSTHTSLAKKKARLVFCQPQTRTPVPSPYPDIWPLEGTTLQIHNHANVFARAQLDIGARFLLQHLPDASNKRVIDLGCGNGVLGLSLLARAPVTKLLFVDESFMAVESARLNVQHNLPHKLNDCEFIASNCLEQVPQQQVDLVLCNPPFHQQQRITDHIAWQMFNDARRYLRSGGELRIVGNRHLGYQDKLKRLFGGCRQVAVNNKFVILSAFKN</sequence>
<evidence type="ECO:0000259" key="8">
    <source>
        <dbReference type="Pfam" id="PF26049"/>
    </source>
</evidence>
<keyword evidence="2 6" id="KW-0698">rRNA processing</keyword>
<proteinExistence type="inferred from homology"/>
<comment type="caution">
    <text evidence="9">The sequence shown here is derived from an EMBL/GenBank/DDBJ whole genome shotgun (WGS) entry which is preliminary data.</text>
</comment>
<reference evidence="9 10" key="1">
    <citation type="journal article" date="2019" name="Int. J. Syst. Evol. Microbiol.">
        <title>The Global Catalogue of Microorganisms (GCM) 10K type strain sequencing project: providing services to taxonomists for standard genome sequencing and annotation.</title>
        <authorList>
            <consortium name="The Broad Institute Genomics Platform"/>
            <consortium name="The Broad Institute Genome Sequencing Center for Infectious Disease"/>
            <person name="Wu L."/>
            <person name="Ma J."/>
        </authorList>
    </citation>
    <scope>NUCLEOTIDE SEQUENCE [LARGE SCALE GENOMIC DNA]</scope>
    <source>
        <strain evidence="9 10">JCM 13378</strain>
    </source>
</reference>
<dbReference type="PROSITE" id="PS00092">
    <property type="entry name" value="N6_MTASE"/>
    <property type="match status" value="1"/>
</dbReference>
<dbReference type="EMBL" id="BAAAEI010000015">
    <property type="protein sequence ID" value="GAA0362056.1"/>
    <property type="molecule type" value="Genomic_DNA"/>
</dbReference>
<feature type="domain" description="RlmG N-terminal" evidence="8">
    <location>
        <begin position="5"/>
        <end position="180"/>
    </location>
</feature>
<evidence type="ECO:0000313" key="9">
    <source>
        <dbReference type="EMBL" id="GAA0362056.1"/>
    </source>
</evidence>
<comment type="function">
    <text evidence="6">Specifically methylates the guanine in position 1835 (m2G1835) of 23S rRNA.</text>
</comment>
<dbReference type="RefSeq" id="WP_343845737.1">
    <property type="nucleotide sequence ID" value="NZ_BAAAEI010000015.1"/>
</dbReference>
<dbReference type="InterPro" id="IPR007848">
    <property type="entry name" value="Small_mtfrase_dom"/>
</dbReference>
<dbReference type="InterPro" id="IPR058679">
    <property type="entry name" value="RlmG_N"/>
</dbReference>
<accession>A0ABN0XEB2</accession>
<protein>
    <recommendedName>
        <fullName evidence="6">Ribosomal RNA large subunit methyltransferase G</fullName>
        <ecNumber evidence="6">2.1.1.174</ecNumber>
    </recommendedName>
    <alternativeName>
        <fullName evidence="6">23S rRNA m2G1835 methyltransferase</fullName>
    </alternativeName>
    <alternativeName>
        <fullName evidence="6">rRNA (guanine-N(2)-)-methyltransferase RlmG</fullName>
    </alternativeName>
</protein>
<evidence type="ECO:0000313" key="10">
    <source>
        <dbReference type="Proteomes" id="UP001501757"/>
    </source>
</evidence>
<evidence type="ECO:0000256" key="3">
    <source>
        <dbReference type="ARBA" id="ARBA00022603"/>
    </source>
</evidence>
<evidence type="ECO:0000256" key="1">
    <source>
        <dbReference type="ARBA" id="ARBA00022490"/>
    </source>
</evidence>
<dbReference type="InterPro" id="IPR002052">
    <property type="entry name" value="DNA_methylase_N6_adenine_CS"/>
</dbReference>